<organism evidence="2 3">
    <name type="scientific">Cephalotus follicularis</name>
    <name type="common">Albany pitcher plant</name>
    <dbReference type="NCBI Taxonomy" id="3775"/>
    <lineage>
        <taxon>Eukaryota</taxon>
        <taxon>Viridiplantae</taxon>
        <taxon>Streptophyta</taxon>
        <taxon>Embryophyta</taxon>
        <taxon>Tracheophyta</taxon>
        <taxon>Spermatophyta</taxon>
        <taxon>Magnoliopsida</taxon>
        <taxon>eudicotyledons</taxon>
        <taxon>Gunneridae</taxon>
        <taxon>Pentapetalae</taxon>
        <taxon>rosids</taxon>
        <taxon>fabids</taxon>
        <taxon>Oxalidales</taxon>
        <taxon>Cephalotaceae</taxon>
        <taxon>Cephalotus</taxon>
    </lineage>
</organism>
<dbReference type="SUPFAM" id="SSF81383">
    <property type="entry name" value="F-box domain"/>
    <property type="match status" value="1"/>
</dbReference>
<sequence>MADKLKRRGDMKVVRISMLSDAVVCHILSFLPTEEAVNTSTLSKRWKCLFASLTNLHFDYSSFSKTLNKCSSSSSSSSDIISFINFVDRVLFLRNSLSIQRFYFTQHCVEFVQAIDLFRVSAWVSAALLRNVQEIDLIICLRESSFQDTCGVET</sequence>
<dbReference type="STRING" id="3775.A0A1Q3BYF6"/>
<dbReference type="OrthoDB" id="1433688at2759"/>
<dbReference type="Gene3D" id="1.20.1280.50">
    <property type="match status" value="1"/>
</dbReference>
<dbReference type="Pfam" id="PF00646">
    <property type="entry name" value="F-box"/>
    <property type="match status" value="1"/>
</dbReference>
<evidence type="ECO:0000259" key="1">
    <source>
        <dbReference type="Pfam" id="PF00646"/>
    </source>
</evidence>
<name>A0A1Q3BYF6_CEPFO</name>
<proteinExistence type="predicted"/>
<dbReference type="Proteomes" id="UP000187406">
    <property type="component" value="Unassembled WGS sequence"/>
</dbReference>
<dbReference type="CDD" id="cd22160">
    <property type="entry name" value="F-box_AtFBL13-like"/>
    <property type="match status" value="1"/>
</dbReference>
<dbReference type="InParanoid" id="A0A1Q3BYF6"/>
<accession>A0A1Q3BYF6</accession>
<reference evidence="3" key="1">
    <citation type="submission" date="2016-04" db="EMBL/GenBank/DDBJ databases">
        <title>Cephalotus genome sequencing.</title>
        <authorList>
            <person name="Fukushima K."/>
            <person name="Hasebe M."/>
            <person name="Fang X."/>
        </authorList>
    </citation>
    <scope>NUCLEOTIDE SEQUENCE [LARGE SCALE GENOMIC DNA]</scope>
    <source>
        <strain evidence="3">cv. St1</strain>
    </source>
</reference>
<feature type="domain" description="F-box" evidence="1">
    <location>
        <begin position="16"/>
        <end position="55"/>
    </location>
</feature>
<comment type="caution">
    <text evidence="2">The sequence shown here is derived from an EMBL/GenBank/DDBJ whole genome shotgun (WGS) entry which is preliminary data.</text>
</comment>
<dbReference type="PANTHER" id="PTHR31293">
    <property type="entry name" value="RNI-LIKE SUPERFAMILY PROTEIN"/>
    <property type="match status" value="1"/>
</dbReference>
<dbReference type="InterPro" id="IPR055294">
    <property type="entry name" value="FBL60-like"/>
</dbReference>
<dbReference type="EMBL" id="BDDD01001053">
    <property type="protein sequence ID" value="GAV72922.1"/>
    <property type="molecule type" value="Genomic_DNA"/>
</dbReference>
<dbReference type="AlphaFoldDB" id="A0A1Q3BYF6"/>
<gene>
    <name evidence="2" type="ORF">CFOL_v3_16410</name>
</gene>
<dbReference type="InterPro" id="IPR036047">
    <property type="entry name" value="F-box-like_dom_sf"/>
</dbReference>
<dbReference type="InterPro" id="IPR001810">
    <property type="entry name" value="F-box_dom"/>
</dbReference>
<evidence type="ECO:0000313" key="2">
    <source>
        <dbReference type="EMBL" id="GAV72922.1"/>
    </source>
</evidence>
<evidence type="ECO:0000313" key="3">
    <source>
        <dbReference type="Proteomes" id="UP000187406"/>
    </source>
</evidence>
<dbReference type="InterPro" id="IPR053781">
    <property type="entry name" value="F-box_AtFBL13-like"/>
</dbReference>
<protein>
    <submittedName>
        <fullName evidence="2">F-box domain-containing protein</fullName>
    </submittedName>
</protein>
<keyword evidence="3" id="KW-1185">Reference proteome</keyword>
<dbReference type="FunCoup" id="A0A1Q3BYF6">
    <property type="interactions" value="74"/>
</dbReference>
<dbReference type="PANTHER" id="PTHR31293:SF16">
    <property type="entry name" value="RNI-LIKE SUPERFAMILY PROTEIN"/>
    <property type="match status" value="1"/>
</dbReference>